<gene>
    <name evidence="1" type="ORF">OWV82_021751</name>
</gene>
<keyword evidence="2" id="KW-1185">Reference proteome</keyword>
<comment type="caution">
    <text evidence="1">The sequence shown here is derived from an EMBL/GenBank/DDBJ whole genome shotgun (WGS) entry which is preliminary data.</text>
</comment>
<dbReference type="Proteomes" id="UP001164539">
    <property type="component" value="Chromosome 12"/>
</dbReference>
<evidence type="ECO:0000313" key="1">
    <source>
        <dbReference type="EMBL" id="KAJ4704907.1"/>
    </source>
</evidence>
<accession>A0ACC1X1Y6</accession>
<evidence type="ECO:0000313" key="2">
    <source>
        <dbReference type="Proteomes" id="UP001164539"/>
    </source>
</evidence>
<name>A0ACC1X1Y6_MELAZ</name>
<sequence>MYDTRGSLLRNKRNSIITFIFLISSFLLLLSSTKLILIFTFSGKYLWKKLKGESMGYIVVSLPLILLFILIVALAFYLLGRLRGRSEAARIPQYYGPPVPAHPSPTPHPQEK</sequence>
<proteinExistence type="predicted"/>
<dbReference type="EMBL" id="CM051405">
    <property type="protein sequence ID" value="KAJ4704907.1"/>
    <property type="molecule type" value="Genomic_DNA"/>
</dbReference>
<protein>
    <submittedName>
        <fullName evidence="1">Uncharacterized protein</fullName>
    </submittedName>
</protein>
<organism evidence="1 2">
    <name type="scientific">Melia azedarach</name>
    <name type="common">Chinaberry tree</name>
    <dbReference type="NCBI Taxonomy" id="155640"/>
    <lineage>
        <taxon>Eukaryota</taxon>
        <taxon>Viridiplantae</taxon>
        <taxon>Streptophyta</taxon>
        <taxon>Embryophyta</taxon>
        <taxon>Tracheophyta</taxon>
        <taxon>Spermatophyta</taxon>
        <taxon>Magnoliopsida</taxon>
        <taxon>eudicotyledons</taxon>
        <taxon>Gunneridae</taxon>
        <taxon>Pentapetalae</taxon>
        <taxon>rosids</taxon>
        <taxon>malvids</taxon>
        <taxon>Sapindales</taxon>
        <taxon>Meliaceae</taxon>
        <taxon>Melia</taxon>
    </lineage>
</organism>
<reference evidence="1 2" key="1">
    <citation type="journal article" date="2023" name="Science">
        <title>Complex scaffold remodeling in plant triterpene biosynthesis.</title>
        <authorList>
            <person name="De La Pena R."/>
            <person name="Hodgson H."/>
            <person name="Liu J.C."/>
            <person name="Stephenson M.J."/>
            <person name="Martin A.C."/>
            <person name="Owen C."/>
            <person name="Harkess A."/>
            <person name="Leebens-Mack J."/>
            <person name="Jimenez L.E."/>
            <person name="Osbourn A."/>
            <person name="Sattely E.S."/>
        </authorList>
    </citation>
    <scope>NUCLEOTIDE SEQUENCE [LARGE SCALE GENOMIC DNA]</scope>
    <source>
        <strain evidence="2">cv. JPN11</strain>
        <tissue evidence="1">Leaf</tissue>
    </source>
</reference>